<feature type="transmembrane region" description="Helical" evidence="1">
    <location>
        <begin position="21"/>
        <end position="41"/>
    </location>
</feature>
<dbReference type="RefSeq" id="WP_219083720.1">
    <property type="nucleotide sequence ID" value="NZ_CP079216.1"/>
</dbReference>
<evidence type="ECO:0000256" key="1">
    <source>
        <dbReference type="SAM" id="Phobius"/>
    </source>
</evidence>
<gene>
    <name evidence="2" type="ORF">KDB89_04790</name>
</gene>
<dbReference type="InterPro" id="IPR010640">
    <property type="entry name" value="Low_temperature_requirement_A"/>
</dbReference>
<feature type="transmembrane region" description="Helical" evidence="1">
    <location>
        <begin position="354"/>
        <end position="380"/>
    </location>
</feature>
<feature type="transmembrane region" description="Helical" evidence="1">
    <location>
        <begin position="153"/>
        <end position="172"/>
    </location>
</feature>
<accession>A0ABX8SNZ6</accession>
<keyword evidence="1" id="KW-1133">Transmembrane helix</keyword>
<feature type="transmembrane region" description="Helical" evidence="1">
    <location>
        <begin position="122"/>
        <end position="141"/>
    </location>
</feature>
<feature type="transmembrane region" description="Helical" evidence="1">
    <location>
        <begin position="217"/>
        <end position="238"/>
    </location>
</feature>
<feature type="transmembrane region" description="Helical" evidence="1">
    <location>
        <begin position="319"/>
        <end position="342"/>
    </location>
</feature>
<evidence type="ECO:0000313" key="3">
    <source>
        <dbReference type="Proteomes" id="UP000824504"/>
    </source>
</evidence>
<dbReference type="PANTHER" id="PTHR36840">
    <property type="entry name" value="BLL5714 PROTEIN"/>
    <property type="match status" value="1"/>
</dbReference>
<feature type="transmembrane region" description="Helical" evidence="1">
    <location>
        <begin position="283"/>
        <end position="307"/>
    </location>
</feature>
<dbReference type="EMBL" id="CP079216">
    <property type="protein sequence ID" value="QXT63793.1"/>
    <property type="molecule type" value="Genomic_DNA"/>
</dbReference>
<sequence>MELTHRVKRMSGRDPHEAHRAATPLELLFDLTFVVAFSQAASQAAHYFELGHVWTALIGFSIAVFAVTWAWINFSWLSSAYDTDDVPFRVATFVQMIGVIIVALSLPPFFHSLEEGEHVDNSVMVAGYVLMRLVTVALWLRAAAHDPDHRTTCLTYAAGVGIVQVGWVVVIFVNPPIWVALLLMVGLVVCELLVPWIAEGRARTPWHAHHIAERYSLLVIITLGEVIVGTVTAVSAAVEEHGWSLQAVAVAAAGTLLAFGMWWAYFIVPWARILHRHRDRAFAFGYLHIPLFGAIAAVGAGLHVAALRISGEAHVDDTFALLTVALPTVVFVVMLAVLYDALVRRVDGLHLRMFVGAVVVVGVAVVVSLAGAGLGVTLLITSLAPLVVVVGYEAGGHRKAAADLVRLDA</sequence>
<keyword evidence="3" id="KW-1185">Reference proteome</keyword>
<feature type="transmembrane region" description="Helical" evidence="1">
    <location>
        <begin position="86"/>
        <end position="110"/>
    </location>
</feature>
<evidence type="ECO:0000313" key="2">
    <source>
        <dbReference type="EMBL" id="QXT63793.1"/>
    </source>
</evidence>
<keyword evidence="1" id="KW-0472">Membrane</keyword>
<dbReference type="Proteomes" id="UP000824504">
    <property type="component" value="Chromosome"/>
</dbReference>
<organism evidence="2 3">
    <name type="scientific">Tessaracoccus palaemonis</name>
    <dbReference type="NCBI Taxonomy" id="2829499"/>
    <lineage>
        <taxon>Bacteria</taxon>
        <taxon>Bacillati</taxon>
        <taxon>Actinomycetota</taxon>
        <taxon>Actinomycetes</taxon>
        <taxon>Propionibacteriales</taxon>
        <taxon>Propionibacteriaceae</taxon>
        <taxon>Tessaracoccus</taxon>
    </lineage>
</organism>
<dbReference type="PANTHER" id="PTHR36840:SF1">
    <property type="entry name" value="BLL5714 PROTEIN"/>
    <property type="match status" value="1"/>
</dbReference>
<feature type="transmembrane region" description="Helical" evidence="1">
    <location>
        <begin position="244"/>
        <end position="271"/>
    </location>
</feature>
<proteinExistence type="predicted"/>
<keyword evidence="1" id="KW-0812">Transmembrane</keyword>
<name>A0ABX8SNZ6_9ACTN</name>
<feature type="transmembrane region" description="Helical" evidence="1">
    <location>
        <begin position="53"/>
        <end position="74"/>
    </location>
</feature>
<dbReference type="Pfam" id="PF06772">
    <property type="entry name" value="LtrA"/>
    <property type="match status" value="1"/>
</dbReference>
<feature type="transmembrane region" description="Helical" evidence="1">
    <location>
        <begin position="178"/>
        <end position="197"/>
    </location>
</feature>
<protein>
    <submittedName>
        <fullName evidence="2">Low temperature requirement protein A</fullName>
    </submittedName>
</protein>
<reference evidence="2 3" key="1">
    <citation type="submission" date="2021-07" db="EMBL/GenBank/DDBJ databases">
        <title>complete genome sequencing of Tessaracoccus sp.J1M15.</title>
        <authorList>
            <person name="Bae J.-W."/>
            <person name="Kim D.-y."/>
        </authorList>
    </citation>
    <scope>NUCLEOTIDE SEQUENCE [LARGE SCALE GENOMIC DNA]</scope>
    <source>
        <strain evidence="2 3">J1M15</strain>
    </source>
</reference>